<dbReference type="InterPro" id="IPR037593">
    <property type="entry name" value="MIOS/Sea4"/>
</dbReference>
<reference evidence="7 8" key="1">
    <citation type="journal article" date="2016" name="Proc. Natl. Acad. Sci. U.S.A.">
        <title>Comparative genomics of biotechnologically important yeasts.</title>
        <authorList>
            <person name="Riley R."/>
            <person name="Haridas S."/>
            <person name="Wolfe K.H."/>
            <person name="Lopes M.R."/>
            <person name="Hittinger C.T."/>
            <person name="Goeker M."/>
            <person name="Salamov A.A."/>
            <person name="Wisecaver J.H."/>
            <person name="Long T.M."/>
            <person name="Calvey C.H."/>
            <person name="Aerts A.L."/>
            <person name="Barry K.W."/>
            <person name="Choi C."/>
            <person name="Clum A."/>
            <person name="Coughlan A.Y."/>
            <person name="Deshpande S."/>
            <person name="Douglass A.P."/>
            <person name="Hanson S.J."/>
            <person name="Klenk H.-P."/>
            <person name="LaButti K.M."/>
            <person name="Lapidus A."/>
            <person name="Lindquist E.A."/>
            <person name="Lipzen A.M."/>
            <person name="Meier-Kolthoff J.P."/>
            <person name="Ohm R.A."/>
            <person name="Otillar R.P."/>
            <person name="Pangilinan J.L."/>
            <person name="Peng Y."/>
            <person name="Rokas A."/>
            <person name="Rosa C.A."/>
            <person name="Scheuner C."/>
            <person name="Sibirny A.A."/>
            <person name="Slot J.C."/>
            <person name="Stielow J.B."/>
            <person name="Sun H."/>
            <person name="Kurtzman C.P."/>
            <person name="Blackwell M."/>
            <person name="Grigoriev I.V."/>
            <person name="Jeffries T.W."/>
        </authorList>
    </citation>
    <scope>NUCLEOTIDE SEQUENCE [LARGE SCALE GENOMIC DNA]</scope>
    <source>
        <strain evidence="8">ATCC 58044 / CBS 1984 / NCYC 433 / NRRL Y-366-8</strain>
    </source>
</reference>
<dbReference type="PANTHER" id="PTHR16453">
    <property type="entry name" value="WD40 DOMAIN-CONTAINING PROTEIN MIO FAMILY MEMBER"/>
    <property type="match status" value="1"/>
</dbReference>
<dbReference type="Pfam" id="PF21719">
    <property type="entry name" value="MIOS_a-sol"/>
    <property type="match status" value="1"/>
</dbReference>
<evidence type="ECO:0000256" key="3">
    <source>
        <dbReference type="ARBA" id="ARBA00022737"/>
    </source>
</evidence>
<evidence type="ECO:0000259" key="6">
    <source>
        <dbReference type="Pfam" id="PF21719"/>
    </source>
</evidence>
<comment type="similarity">
    <text evidence="1">Belongs to the WD repeat mio family.</text>
</comment>
<dbReference type="Gene3D" id="2.130.10.10">
    <property type="entry name" value="YVTN repeat-like/Quinoprotein amine dehydrogenase"/>
    <property type="match status" value="1"/>
</dbReference>
<evidence type="ECO:0000313" key="8">
    <source>
        <dbReference type="Proteomes" id="UP000094112"/>
    </source>
</evidence>
<feature type="domain" description="MIOS-like alpha-solenoid" evidence="6">
    <location>
        <begin position="426"/>
        <end position="667"/>
    </location>
</feature>
<dbReference type="InterPro" id="IPR031488">
    <property type="entry name" value="Zn_ribbon_mio"/>
</dbReference>
<dbReference type="PANTHER" id="PTHR16453:SF9">
    <property type="entry name" value="GATOR COMPLEX PROTEIN MIOS"/>
    <property type="match status" value="1"/>
</dbReference>
<proteinExistence type="inferred from homology"/>
<evidence type="ECO:0000259" key="5">
    <source>
        <dbReference type="Pfam" id="PF17034"/>
    </source>
</evidence>
<dbReference type="AlphaFoldDB" id="A0A1E3P2R1"/>
<evidence type="ECO:0000313" key="7">
    <source>
        <dbReference type="EMBL" id="ODQ59633.1"/>
    </source>
</evidence>
<dbReference type="EMBL" id="KV454210">
    <property type="protein sequence ID" value="ODQ59633.1"/>
    <property type="molecule type" value="Genomic_DNA"/>
</dbReference>
<keyword evidence="8" id="KW-1185">Reference proteome</keyword>
<dbReference type="STRING" id="683960.A0A1E3P2R1"/>
<evidence type="ECO:0000256" key="4">
    <source>
        <dbReference type="SAM" id="MobiDB-lite"/>
    </source>
</evidence>
<dbReference type="GeneID" id="30202832"/>
<dbReference type="OrthoDB" id="341486at2759"/>
<dbReference type="Proteomes" id="UP000094112">
    <property type="component" value="Unassembled WGS sequence"/>
</dbReference>
<feature type="domain" description="GATOR2 complex protein MIO zinc-ribbon like" evidence="5">
    <location>
        <begin position="810"/>
        <end position="900"/>
    </location>
</feature>
<dbReference type="CDD" id="cd16691">
    <property type="entry name" value="mRING-H2-C3H3C2_Mio"/>
    <property type="match status" value="1"/>
</dbReference>
<gene>
    <name evidence="7" type="ORF">WICANDRAFT_83730</name>
</gene>
<dbReference type="GO" id="GO:0035859">
    <property type="term" value="C:Seh1-associated complex"/>
    <property type="evidence" value="ECO:0007669"/>
    <property type="project" value="EnsemblFungi"/>
</dbReference>
<feature type="region of interest" description="Disordered" evidence="4">
    <location>
        <begin position="369"/>
        <end position="402"/>
    </location>
</feature>
<keyword evidence="3" id="KW-0677">Repeat</keyword>
<dbReference type="SUPFAM" id="SSF50978">
    <property type="entry name" value="WD40 repeat-like"/>
    <property type="match status" value="1"/>
</dbReference>
<organism evidence="7 8">
    <name type="scientific">Wickerhamomyces anomalus (strain ATCC 58044 / CBS 1984 / NCYC 433 / NRRL Y-366-8)</name>
    <name type="common">Yeast</name>
    <name type="synonym">Hansenula anomala</name>
    <dbReference type="NCBI Taxonomy" id="683960"/>
    <lineage>
        <taxon>Eukaryota</taxon>
        <taxon>Fungi</taxon>
        <taxon>Dikarya</taxon>
        <taxon>Ascomycota</taxon>
        <taxon>Saccharomycotina</taxon>
        <taxon>Saccharomycetes</taxon>
        <taxon>Phaffomycetales</taxon>
        <taxon>Wickerhamomycetaceae</taxon>
        <taxon>Wickerhamomyces</taxon>
    </lineage>
</organism>
<evidence type="ECO:0000256" key="1">
    <source>
        <dbReference type="ARBA" id="ARBA00009713"/>
    </source>
</evidence>
<protein>
    <submittedName>
        <fullName evidence="7">Uncharacterized protein</fullName>
    </submittedName>
</protein>
<accession>A0A1E3P2R1</accession>
<dbReference type="Pfam" id="PF17034">
    <property type="entry name" value="zinc_ribbon_16"/>
    <property type="match status" value="1"/>
</dbReference>
<name>A0A1E3P2R1_WICAA</name>
<dbReference type="InterPro" id="IPR049092">
    <property type="entry name" value="MIOS_a-sol"/>
</dbReference>
<sequence length="901" mass="101401">MGKIVRAYGWDDGQEQRFLTINPLADEVSMYQTNHTEEEGIVKAYTRKGFDGLKCIDYSPNTVGLVAVGQSDGLIKVFDILSSNSSALDIQLNRSCNAISFNSQGLLAAGFEKSRQENGLHIYNINHYSTANNQELSHPTLSFMNNESVTSAIFHNETNLLVGSSKSLRSIDIRVSSPIFQAGSKTVYGITQDPYNPFLFSAFAEDGTLSIFDRRKLANSNPEPLLSFNKLLGDTTRRNNSSCFRYSTSRRYEFATSHAGELIRRWQTGLVPSSKYDSVFVASVLDCKTKYDRVISFDYSNDINSSSISLVCMRQSGSVFKMPIVESQKSIKFNSFNDLLFTGPNGTYIEEVEVGGVINKIANMKTKTPTEKEDGFADENLLEPNDTYPDHDLANNEEEDDDEEELELDQFFTPQEVLENDIGVRMRRRAFMGYGTDCFRNVEIVDSLRSIDNNLFLRSTWRWLDIARSSADTGLMTSGDLDLAYEGILGIWRGAEGIHRQNRYNDTTMKEDAFKQKITQILATRNSKSISIVRSNKEPQRRLCMIVAGWYYSPDELEQIFTRLTNAGQYTKAAGWAVFNGDVAKAVNILSSSKSGRLKLIATAISGYLVQQRTSHNTLWKDQCRNMATELDDPYLRAIFAFIADNNWWDVLDESSLPLRERVGVALRCLSDKDLTVYLNKIAKKYITKGELEGLILTGITPRGIDLLQSYVDRTSDVQTAALITSFGCPRFFSDDRVDNWLQCYRTLLNSWGMFSTRAKFDVERAKLSKTNNGSKLLKIVPSQVHLQCIRCNKNISKSVKPSKRFTNTNLKTTKKSLSSCPHCGAALPRCAICLLSLGKPLPQDVSEHLQSDESRINEFKEWPSFCLTCNHGMHAGHAEEWFSKSNICPVPGCSCQCNNR</sequence>
<dbReference type="InterPro" id="IPR015943">
    <property type="entry name" value="WD40/YVTN_repeat-like_dom_sf"/>
</dbReference>
<dbReference type="RefSeq" id="XP_019038840.1">
    <property type="nucleotide sequence ID" value="XM_019185586.1"/>
</dbReference>
<keyword evidence="2" id="KW-0853">WD repeat</keyword>
<dbReference type="GO" id="GO:0005737">
    <property type="term" value="C:cytoplasm"/>
    <property type="evidence" value="ECO:0007669"/>
    <property type="project" value="TreeGrafter"/>
</dbReference>
<evidence type="ECO:0000256" key="2">
    <source>
        <dbReference type="ARBA" id="ARBA00022574"/>
    </source>
</evidence>
<dbReference type="InterPro" id="IPR036322">
    <property type="entry name" value="WD40_repeat_dom_sf"/>
</dbReference>
<dbReference type="GO" id="GO:1904263">
    <property type="term" value="P:positive regulation of TORC1 signaling"/>
    <property type="evidence" value="ECO:0007669"/>
    <property type="project" value="EnsemblFungi"/>
</dbReference>